<keyword evidence="5" id="KW-0479">Metal-binding</keyword>
<gene>
    <name evidence="10" type="ORF">H7U36_07655</name>
</gene>
<evidence type="ECO:0000256" key="2">
    <source>
        <dbReference type="ARBA" id="ARBA00004496"/>
    </source>
</evidence>
<evidence type="ECO:0000256" key="4">
    <source>
        <dbReference type="ARBA" id="ARBA00022490"/>
    </source>
</evidence>
<sequence>MEKGRPAVFLDRDGTINVDYGYVYQPEKLEFIPGSIEGMKLLQSQGFLLIIVTNQSGIARGYFTEEQMNGFHKVMAEKLDSYGVKIDGIYFCPHLEGCNCRKPGVDLYYRAKRDFNIDFSRSYVIGDNVRDLSLCNIEPVEGYLLQPKGEKQYCIDEKWAEHVKVCDNLLQAAQDIVGSRNEEL</sequence>
<dbReference type="InterPro" id="IPR023214">
    <property type="entry name" value="HAD_sf"/>
</dbReference>
<dbReference type="CDD" id="cd07503">
    <property type="entry name" value="HAD_HisB-N"/>
    <property type="match status" value="1"/>
</dbReference>
<accession>A0ABS2E8L3</accession>
<dbReference type="NCBIfam" id="TIGR01662">
    <property type="entry name" value="HAD-SF-IIIA"/>
    <property type="match status" value="1"/>
</dbReference>
<keyword evidence="4 9" id="KW-0963">Cytoplasm</keyword>
<evidence type="ECO:0000256" key="5">
    <source>
        <dbReference type="ARBA" id="ARBA00022723"/>
    </source>
</evidence>
<dbReference type="InterPro" id="IPR006543">
    <property type="entry name" value="Histidinol-phos"/>
</dbReference>
<evidence type="ECO:0000256" key="3">
    <source>
        <dbReference type="ARBA" id="ARBA00011245"/>
    </source>
</evidence>
<dbReference type="RefSeq" id="WP_205155961.1">
    <property type="nucleotide sequence ID" value="NZ_JACLYY010000006.1"/>
</dbReference>
<name>A0ABS2E8L3_9FIRM</name>
<evidence type="ECO:0000256" key="1">
    <source>
        <dbReference type="ARBA" id="ARBA00001946"/>
    </source>
</evidence>
<dbReference type="EMBL" id="JACLYY010000006">
    <property type="protein sequence ID" value="MBM6737977.1"/>
    <property type="molecule type" value="Genomic_DNA"/>
</dbReference>
<dbReference type="PANTHER" id="PTHR42891:SF1">
    <property type="entry name" value="D-GLYCERO-BETA-D-MANNO-HEPTOSE-1,7-BISPHOSPHATE 7-PHOSPHATASE"/>
    <property type="match status" value="1"/>
</dbReference>
<keyword evidence="7 9" id="KW-0119">Carbohydrate metabolism</keyword>
<dbReference type="InterPro" id="IPR006549">
    <property type="entry name" value="HAD-SF_hydro_IIIA"/>
</dbReference>
<evidence type="ECO:0000256" key="8">
    <source>
        <dbReference type="ARBA" id="ARBA00031828"/>
    </source>
</evidence>
<dbReference type="SUPFAM" id="SSF56784">
    <property type="entry name" value="HAD-like"/>
    <property type="match status" value="1"/>
</dbReference>
<dbReference type="InterPro" id="IPR013954">
    <property type="entry name" value="PNK3P"/>
</dbReference>
<dbReference type="Pfam" id="PF08645">
    <property type="entry name" value="PNK3P"/>
    <property type="match status" value="1"/>
</dbReference>
<comment type="subcellular location">
    <subcellularLocation>
        <location evidence="2 9">Cytoplasm</location>
    </subcellularLocation>
</comment>
<reference evidence="10 11" key="1">
    <citation type="journal article" date="2021" name="Sci. Rep.">
        <title>The distribution of antibiotic resistance genes in chicken gut microbiota commensals.</title>
        <authorList>
            <person name="Juricova H."/>
            <person name="Matiasovicova J."/>
            <person name="Kubasova T."/>
            <person name="Cejkova D."/>
            <person name="Rychlik I."/>
        </authorList>
    </citation>
    <scope>NUCLEOTIDE SEQUENCE [LARGE SCALE GENOMIC DNA]</scope>
    <source>
        <strain evidence="10 11">An773</strain>
    </source>
</reference>
<comment type="similarity">
    <text evidence="9">Belongs to the gmhB family.</text>
</comment>
<dbReference type="Gene3D" id="3.40.50.1000">
    <property type="entry name" value="HAD superfamily/HAD-like"/>
    <property type="match status" value="1"/>
</dbReference>
<organism evidence="10 11">
    <name type="scientific">Faecalicatena fissicatena</name>
    <dbReference type="NCBI Taxonomy" id="290055"/>
    <lineage>
        <taxon>Bacteria</taxon>
        <taxon>Bacillati</taxon>
        <taxon>Bacillota</taxon>
        <taxon>Clostridia</taxon>
        <taxon>Lachnospirales</taxon>
        <taxon>Lachnospiraceae</taxon>
        <taxon>Faecalicatena</taxon>
    </lineage>
</organism>
<evidence type="ECO:0000256" key="6">
    <source>
        <dbReference type="ARBA" id="ARBA00022801"/>
    </source>
</evidence>
<comment type="subunit">
    <text evidence="3">Monomer.</text>
</comment>
<dbReference type="GO" id="GO:0016787">
    <property type="term" value="F:hydrolase activity"/>
    <property type="evidence" value="ECO:0007669"/>
    <property type="project" value="UniProtKB-KW"/>
</dbReference>
<keyword evidence="11" id="KW-1185">Reference proteome</keyword>
<protein>
    <recommendedName>
        <fullName evidence="8 9">D,D-heptose 1,7-bisphosphate phosphatase</fullName>
        <ecNumber evidence="9">3.1.3.-</ecNumber>
    </recommendedName>
</protein>
<evidence type="ECO:0000313" key="11">
    <source>
        <dbReference type="Proteomes" id="UP000716906"/>
    </source>
</evidence>
<evidence type="ECO:0000256" key="7">
    <source>
        <dbReference type="ARBA" id="ARBA00023277"/>
    </source>
</evidence>
<comment type="caution">
    <text evidence="10">The sequence shown here is derived from an EMBL/GenBank/DDBJ whole genome shotgun (WGS) entry which is preliminary data.</text>
</comment>
<comment type="cofactor">
    <cofactor evidence="1">
        <name>Mg(2+)</name>
        <dbReference type="ChEBI" id="CHEBI:18420"/>
    </cofactor>
</comment>
<dbReference type="NCBIfam" id="TIGR01656">
    <property type="entry name" value="Histidinol-ppas"/>
    <property type="match status" value="1"/>
</dbReference>
<proteinExistence type="inferred from homology"/>
<evidence type="ECO:0000256" key="9">
    <source>
        <dbReference type="PIRNR" id="PIRNR004682"/>
    </source>
</evidence>
<dbReference type="Proteomes" id="UP000716906">
    <property type="component" value="Unassembled WGS sequence"/>
</dbReference>
<dbReference type="EC" id="3.1.3.-" evidence="9"/>
<dbReference type="PIRSF" id="PIRSF004682">
    <property type="entry name" value="GmhB"/>
    <property type="match status" value="1"/>
</dbReference>
<evidence type="ECO:0000313" key="10">
    <source>
        <dbReference type="EMBL" id="MBM6737977.1"/>
    </source>
</evidence>
<dbReference type="PANTHER" id="PTHR42891">
    <property type="entry name" value="D-GLYCERO-BETA-D-MANNO-HEPTOSE-1,7-BISPHOSPHATE 7-PHOSPHATASE"/>
    <property type="match status" value="1"/>
</dbReference>
<keyword evidence="6 9" id="KW-0378">Hydrolase</keyword>
<dbReference type="InterPro" id="IPR036412">
    <property type="entry name" value="HAD-like_sf"/>
</dbReference>
<dbReference type="InterPro" id="IPR004446">
    <property type="entry name" value="Heptose_bisP_phosphatase"/>
</dbReference>